<dbReference type="InterPro" id="IPR025447">
    <property type="entry name" value="DUF4192"/>
</dbReference>
<dbReference type="Pfam" id="PF13830">
    <property type="entry name" value="DUF4192"/>
    <property type="match status" value="1"/>
</dbReference>
<evidence type="ECO:0000313" key="2">
    <source>
        <dbReference type="Proteomes" id="UP001070238"/>
    </source>
</evidence>
<organism evidence="1 2">
    <name type="scientific">Corynebacterium antarcticum</name>
    <dbReference type="NCBI Taxonomy" id="2800405"/>
    <lineage>
        <taxon>Bacteria</taxon>
        <taxon>Bacillati</taxon>
        <taxon>Actinomycetota</taxon>
        <taxon>Actinomycetes</taxon>
        <taxon>Mycobacteriales</taxon>
        <taxon>Corynebacteriaceae</taxon>
        <taxon>Corynebacterium</taxon>
    </lineage>
</organism>
<sequence length="352" mass="36626">MTETLSLPADLIASIPAFLGFYPADSLVMVALDPGHTGSGRSRIGPVTRADLSDGDAVAGTLGVLADVGVTAAFAFFVGEGRAGEVPHSGTAAALHLGAADRGIRLLGAWWVPRVISGAPYRILTDTSGEDPGSTVHGEGDPWRCGVIPDIATAAAMRELVSSGGMLPELTRREALDFFARSSSDLPEDMVRRITESTGSPGPEVVERLCPGAGESVPGGHPDSCVSRLVGESRRLLESGGNPASDPALLSGAAGLVAHSRIRDLILGCAVDPADAEPLAVLMLAVARTFSGEIRCNALCVYAVALIARGRTARVWPALRSSYDENPDHRLTGLLLSAYGRGRLDLILECCR</sequence>
<gene>
    <name evidence="1" type="ORF">OS123_01410</name>
</gene>
<accession>A0A9Q4GMX5</accession>
<reference evidence="1" key="1">
    <citation type="submission" date="2022-11" db="EMBL/GenBank/DDBJ databases">
        <title>Corynebacterium sp. isolated from Penguins.</title>
        <authorList>
            <person name="Sedlar K."/>
            <person name="Svec P."/>
        </authorList>
    </citation>
    <scope>NUCLEOTIDE SEQUENCE</scope>
    <source>
        <strain evidence="1">P5875</strain>
    </source>
</reference>
<dbReference type="Proteomes" id="UP001070238">
    <property type="component" value="Unassembled WGS sequence"/>
</dbReference>
<dbReference type="EMBL" id="JAPMKX010000001">
    <property type="protein sequence ID" value="MCX7537204.1"/>
    <property type="molecule type" value="Genomic_DNA"/>
</dbReference>
<protein>
    <submittedName>
        <fullName evidence="1">DUF4192 domain-containing protein</fullName>
    </submittedName>
</protein>
<dbReference type="AlphaFoldDB" id="A0A9Q4GMX5"/>
<proteinExistence type="predicted"/>
<dbReference type="RefSeq" id="WP_267168964.1">
    <property type="nucleotide sequence ID" value="NZ_JAPMKX010000001.1"/>
</dbReference>
<evidence type="ECO:0000313" key="1">
    <source>
        <dbReference type="EMBL" id="MCX7537204.1"/>
    </source>
</evidence>
<name>A0A9Q4GMX5_9CORY</name>
<comment type="caution">
    <text evidence="1">The sequence shown here is derived from an EMBL/GenBank/DDBJ whole genome shotgun (WGS) entry which is preliminary data.</text>
</comment>